<dbReference type="Proteomes" id="UP000216998">
    <property type="component" value="Unassembled WGS sequence"/>
</dbReference>
<organism evidence="1 2">
    <name type="scientific">Niveispirillum lacus</name>
    <dbReference type="NCBI Taxonomy" id="1981099"/>
    <lineage>
        <taxon>Bacteria</taxon>
        <taxon>Pseudomonadati</taxon>
        <taxon>Pseudomonadota</taxon>
        <taxon>Alphaproteobacteria</taxon>
        <taxon>Rhodospirillales</taxon>
        <taxon>Azospirillaceae</taxon>
        <taxon>Niveispirillum</taxon>
    </lineage>
</organism>
<proteinExistence type="predicted"/>
<sequence length="564" mass="58445">MALALLAPGALAQDIPAPTGAPISLLPSPQPLEPTIEPAPVQAAGEDVVAPVPAGDARIPRGVMVEELKAQDPELAGTLGPDNGGLPPDLWRELPRADVEALVAGIPAGLTSPALRHAASSLLLTSADGLGSGEKTRDFAALRAEALLRIGDADGADSLRNVAPAVLSDEGAALAWLEMQFFAGNRQAACDQAPGLLSRFQHPVWQKWHIICQVANGQTDAVYLTLDLMREQGDKDDLFARLAEGVVAGTKTPVRGVLEPTPTQLALILVSGRPFPPETKVSGPGPLTALARLTSLPLPQRLAAAERALALGGLNGAGLLSIHESVPEPDAKLLTLAAAKKPTPLLRAQVLKALRAEPTPAAKAGLFKVAMLASSAEQQAGAYGALLLEEARQFRLTVGFASIAPLVARLHLLQGEKTAALPWVNLARDDFNAGKDEGAFARLWPLAAAYDLVRETDFDRARWIKDLGGEAARDTADGVLILLSALHGGKDAPLPPLADGSAPPGQVKGAVLLDAINAMGKDGPVGTPALDMAEILTNLSRAGLPDQARRIGAEAIAGLLRPGA</sequence>
<reference evidence="1 2" key="1">
    <citation type="submission" date="2017-07" db="EMBL/GenBank/DDBJ databases">
        <title>Niveispirillum cyanobacteriorum sp. nov., isolated from cyanobacterial aggregates in a eutrophic lake.</title>
        <authorList>
            <person name="Cai H."/>
        </authorList>
    </citation>
    <scope>NUCLEOTIDE SEQUENCE [LARGE SCALE GENOMIC DNA]</scope>
    <source>
        <strain evidence="2">TH1-14</strain>
    </source>
</reference>
<name>A0A255Z302_9PROT</name>
<dbReference type="AlphaFoldDB" id="A0A255Z302"/>
<gene>
    <name evidence="1" type="ORF">CHU95_05935</name>
</gene>
<evidence type="ECO:0000313" key="1">
    <source>
        <dbReference type="EMBL" id="OYQ35811.1"/>
    </source>
</evidence>
<evidence type="ECO:0000313" key="2">
    <source>
        <dbReference type="Proteomes" id="UP000216998"/>
    </source>
</evidence>
<protein>
    <recommendedName>
        <fullName evidence="3">Antifreeze glycopeptide</fullName>
    </recommendedName>
</protein>
<evidence type="ECO:0008006" key="3">
    <source>
        <dbReference type="Google" id="ProtNLM"/>
    </source>
</evidence>
<dbReference type="EMBL" id="NOXU01000024">
    <property type="protein sequence ID" value="OYQ35811.1"/>
    <property type="molecule type" value="Genomic_DNA"/>
</dbReference>
<comment type="caution">
    <text evidence="1">The sequence shown here is derived from an EMBL/GenBank/DDBJ whole genome shotgun (WGS) entry which is preliminary data.</text>
</comment>
<keyword evidence="2" id="KW-1185">Reference proteome</keyword>
<accession>A0A255Z302</accession>